<dbReference type="Proteomes" id="UP001500683">
    <property type="component" value="Unassembled WGS sequence"/>
</dbReference>
<dbReference type="SMART" id="SM01012">
    <property type="entry name" value="ANTAR"/>
    <property type="match status" value="1"/>
</dbReference>
<evidence type="ECO:0000313" key="5">
    <source>
        <dbReference type="EMBL" id="GAA4105750.1"/>
    </source>
</evidence>
<dbReference type="InterPro" id="IPR001932">
    <property type="entry name" value="PPM-type_phosphatase-like_dom"/>
</dbReference>
<gene>
    <name evidence="5" type="ORF">GCM10022214_86170</name>
</gene>
<evidence type="ECO:0000256" key="2">
    <source>
        <dbReference type="SAM" id="MobiDB-lite"/>
    </source>
</evidence>
<feature type="compositionally biased region" description="Low complexity" evidence="2">
    <location>
        <begin position="50"/>
        <end position="71"/>
    </location>
</feature>
<dbReference type="EMBL" id="BAAAZG010000084">
    <property type="protein sequence ID" value="GAA4105750.1"/>
    <property type="molecule type" value="Genomic_DNA"/>
</dbReference>
<dbReference type="InterPro" id="IPR036457">
    <property type="entry name" value="PPM-type-like_dom_sf"/>
</dbReference>
<dbReference type="Pfam" id="PF08447">
    <property type="entry name" value="PAS_3"/>
    <property type="match status" value="1"/>
</dbReference>
<dbReference type="Gene3D" id="1.10.10.10">
    <property type="entry name" value="Winged helix-like DNA-binding domain superfamily/Winged helix DNA-binding domain"/>
    <property type="match status" value="1"/>
</dbReference>
<feature type="domain" description="PAC" evidence="3">
    <location>
        <begin position="426"/>
        <end position="478"/>
    </location>
</feature>
<feature type="compositionally biased region" description="Low complexity" evidence="2">
    <location>
        <begin position="10"/>
        <end position="19"/>
    </location>
</feature>
<keyword evidence="1" id="KW-0378">Hydrolase</keyword>
<dbReference type="InterPro" id="IPR052016">
    <property type="entry name" value="Bact_Sigma-Reg"/>
</dbReference>
<feature type="domain" description="PPM-type phosphatase" evidence="4">
    <location>
        <begin position="518"/>
        <end position="726"/>
    </location>
</feature>
<dbReference type="Gene3D" id="3.60.40.10">
    <property type="entry name" value="PPM-type phosphatase domain"/>
    <property type="match status" value="1"/>
</dbReference>
<comment type="caution">
    <text evidence="5">The sequence shown here is derived from an EMBL/GenBank/DDBJ whole genome shotgun (WGS) entry which is preliminary data.</text>
</comment>
<name>A0ABP7X660_9ACTN</name>
<sequence length="727" mass="78881">MRAEPPPKVPGKVTPPDAPASDDVDDAAQPDGGPPNESKPPQATKPPKEAQPGPTAAPEQAAASEPAEGQETGVPEEGAGPGQPGTHDDSGEAAPAAEPGRRRVPMLQGMQAAARGRAVIAEARVVLADRLGCQPGEALQHLIWLARDLGMELEETAALLVGDRPAARETGGDAYAVVRESALRARRRTTPRGDTDPMVAVEELLGRPITEDAEADADLLAATPDDPVARAILDAAIVSAAWLVPVRSPEGRVVDFVYAALNEHAVDPFGRGIRELRGRRLLRADPGAVLSGLFAAHVDVLETGRPFARGPFSYTTSRNGTPRTMRLTIRSVRVPTGICLIWRFHDEEERTARRLEQAERLARIGFAEWDVATGEQDWSSQMLANYGRTEQDGPVTLKEISEVVVPEDLPLAEDALHTVLDRRESVQYEHRIRTPDGERRHLWLYAEPVLDSSGLLVGVRMLTQDISHRRSLEGALAETRRDLLRLQGQSARERQVALALRRAILPPDLVLAGASGLRAAVRSIPAENTARIGGDWHVTRVLSDGRALFAVGDCSGHGLAATADMARMRHGLLGLAYTGESAGRLMGWLNDLANDQEPTATGTAVIAHFEPETCRMKWATAGHPPPLLVRDGRARLLDDTPDPLLGAFPRLTYRTLTTQLQPGDVVVLYTDGLVERRDSDLDEQIDRLARIVEKHDCEPDRLLDLVLTRMGYDPFADDTTLFVVRVA</sequence>
<dbReference type="Pfam" id="PF07228">
    <property type="entry name" value="SpoIIE"/>
    <property type="match status" value="1"/>
</dbReference>
<evidence type="ECO:0000259" key="3">
    <source>
        <dbReference type="PROSITE" id="PS50113"/>
    </source>
</evidence>
<dbReference type="SMART" id="SM00331">
    <property type="entry name" value="PP2C_SIG"/>
    <property type="match status" value="1"/>
</dbReference>
<dbReference type="InterPro" id="IPR036388">
    <property type="entry name" value="WH-like_DNA-bd_sf"/>
</dbReference>
<dbReference type="CDD" id="cd00130">
    <property type="entry name" value="PAS"/>
    <property type="match status" value="1"/>
</dbReference>
<dbReference type="Gene3D" id="3.30.450.20">
    <property type="entry name" value="PAS domain"/>
    <property type="match status" value="2"/>
</dbReference>
<evidence type="ECO:0008006" key="7">
    <source>
        <dbReference type="Google" id="ProtNLM"/>
    </source>
</evidence>
<dbReference type="PANTHER" id="PTHR43156:SF2">
    <property type="entry name" value="STAGE II SPORULATION PROTEIN E"/>
    <property type="match status" value="1"/>
</dbReference>
<dbReference type="InterPro" id="IPR000014">
    <property type="entry name" value="PAS"/>
</dbReference>
<dbReference type="InterPro" id="IPR005561">
    <property type="entry name" value="ANTAR"/>
</dbReference>
<protein>
    <recommendedName>
        <fullName evidence="7">SpoIIE family protein phosphatase</fullName>
    </recommendedName>
</protein>
<dbReference type="InterPro" id="IPR035965">
    <property type="entry name" value="PAS-like_dom_sf"/>
</dbReference>
<organism evidence="5 6">
    <name type="scientific">Actinomadura miaoliensis</name>
    <dbReference type="NCBI Taxonomy" id="430685"/>
    <lineage>
        <taxon>Bacteria</taxon>
        <taxon>Bacillati</taxon>
        <taxon>Actinomycetota</taxon>
        <taxon>Actinomycetes</taxon>
        <taxon>Streptosporangiales</taxon>
        <taxon>Thermomonosporaceae</taxon>
        <taxon>Actinomadura</taxon>
    </lineage>
</organism>
<dbReference type="Pfam" id="PF03861">
    <property type="entry name" value="ANTAR"/>
    <property type="match status" value="1"/>
</dbReference>
<keyword evidence="6" id="KW-1185">Reference proteome</keyword>
<dbReference type="SUPFAM" id="SSF55785">
    <property type="entry name" value="PYP-like sensor domain (PAS domain)"/>
    <property type="match status" value="2"/>
</dbReference>
<proteinExistence type="predicted"/>
<accession>A0ABP7X660</accession>
<dbReference type="PROSITE" id="PS51746">
    <property type="entry name" value="PPM_2"/>
    <property type="match status" value="1"/>
</dbReference>
<evidence type="ECO:0000256" key="1">
    <source>
        <dbReference type="ARBA" id="ARBA00022801"/>
    </source>
</evidence>
<dbReference type="Gene3D" id="2.10.70.100">
    <property type="match status" value="1"/>
</dbReference>
<evidence type="ECO:0000313" key="6">
    <source>
        <dbReference type="Proteomes" id="UP001500683"/>
    </source>
</evidence>
<dbReference type="InterPro" id="IPR001610">
    <property type="entry name" value="PAC"/>
</dbReference>
<dbReference type="PANTHER" id="PTHR43156">
    <property type="entry name" value="STAGE II SPORULATION PROTEIN E-RELATED"/>
    <property type="match status" value="1"/>
</dbReference>
<dbReference type="SUPFAM" id="SSF81606">
    <property type="entry name" value="PP2C-like"/>
    <property type="match status" value="1"/>
</dbReference>
<evidence type="ECO:0000259" key="4">
    <source>
        <dbReference type="PROSITE" id="PS51746"/>
    </source>
</evidence>
<dbReference type="InterPro" id="IPR013655">
    <property type="entry name" value="PAS_fold_3"/>
</dbReference>
<reference evidence="6" key="1">
    <citation type="journal article" date="2019" name="Int. J. Syst. Evol. Microbiol.">
        <title>The Global Catalogue of Microorganisms (GCM) 10K type strain sequencing project: providing services to taxonomists for standard genome sequencing and annotation.</title>
        <authorList>
            <consortium name="The Broad Institute Genomics Platform"/>
            <consortium name="The Broad Institute Genome Sequencing Center for Infectious Disease"/>
            <person name="Wu L."/>
            <person name="Ma J."/>
        </authorList>
    </citation>
    <scope>NUCLEOTIDE SEQUENCE [LARGE SCALE GENOMIC DNA]</scope>
    <source>
        <strain evidence="6">JCM 16702</strain>
    </source>
</reference>
<dbReference type="SMART" id="SM00086">
    <property type="entry name" value="PAC"/>
    <property type="match status" value="1"/>
</dbReference>
<feature type="region of interest" description="Disordered" evidence="2">
    <location>
        <begin position="1"/>
        <end position="103"/>
    </location>
</feature>
<dbReference type="InterPro" id="IPR000700">
    <property type="entry name" value="PAS-assoc_C"/>
</dbReference>
<dbReference type="PROSITE" id="PS50113">
    <property type="entry name" value="PAC"/>
    <property type="match status" value="1"/>
</dbReference>